<evidence type="ECO:0000256" key="2">
    <source>
        <dbReference type="ARBA" id="ARBA00008255"/>
    </source>
</evidence>
<evidence type="ECO:0000313" key="10">
    <source>
        <dbReference type="EMBL" id="PSW07323.1"/>
    </source>
</evidence>
<keyword evidence="4" id="KW-0997">Cell inner membrane</keyword>
<evidence type="ECO:0000256" key="5">
    <source>
        <dbReference type="ARBA" id="ARBA00022692"/>
    </source>
</evidence>
<evidence type="ECO:0000256" key="6">
    <source>
        <dbReference type="ARBA" id="ARBA00022989"/>
    </source>
</evidence>
<keyword evidence="11" id="KW-1185">Reference proteome</keyword>
<evidence type="ECO:0000256" key="4">
    <source>
        <dbReference type="ARBA" id="ARBA00022519"/>
    </source>
</evidence>
<dbReference type="HAMAP" id="MF_01085">
    <property type="entry name" value="UPF0283"/>
    <property type="match status" value="1"/>
</dbReference>
<comment type="caution">
    <text evidence="10">The sequence shown here is derived from an EMBL/GenBank/DDBJ whole genome shotgun (WGS) entry which is preliminary data.</text>
</comment>
<comment type="subcellular location">
    <subcellularLocation>
        <location evidence="1">Cell inner membrane</location>
        <topology evidence="1">Multi-pass membrane protein</topology>
    </subcellularLocation>
    <subcellularLocation>
        <location evidence="8">Cell membrane</location>
        <topology evidence="8">Multi-pass membrane protein</topology>
    </subcellularLocation>
</comment>
<dbReference type="PANTHER" id="PTHR39342">
    <property type="entry name" value="UPF0283 MEMBRANE PROTEIN YCJF"/>
    <property type="match status" value="1"/>
</dbReference>
<dbReference type="GO" id="GO:0005886">
    <property type="term" value="C:plasma membrane"/>
    <property type="evidence" value="ECO:0007669"/>
    <property type="project" value="UniProtKB-SubCell"/>
</dbReference>
<protein>
    <recommendedName>
        <fullName evidence="8">UPF0283 membrane protein C9I89_00985</fullName>
    </recommendedName>
</protein>
<dbReference type="EMBL" id="PYMC01000001">
    <property type="protein sequence ID" value="PSW07323.1"/>
    <property type="molecule type" value="Genomic_DNA"/>
</dbReference>
<reference evidence="10 11" key="1">
    <citation type="submission" date="2018-03" db="EMBL/GenBank/DDBJ databases">
        <title>Whole genome sequencing of Histamine producing bacteria.</title>
        <authorList>
            <person name="Butler K."/>
        </authorList>
    </citation>
    <scope>NUCLEOTIDE SEQUENCE [LARGE SCALE GENOMIC DNA]</scope>
    <source>
        <strain evidence="10 11">DSM 16190</strain>
    </source>
</reference>
<feature type="transmembrane region" description="Helical" evidence="8">
    <location>
        <begin position="76"/>
        <end position="94"/>
    </location>
</feature>
<accession>A0A2T3N4H9</accession>
<feature type="region of interest" description="Disordered" evidence="9">
    <location>
        <begin position="17"/>
        <end position="38"/>
    </location>
</feature>
<name>A0A2T3N4H9_9GAMM</name>
<comment type="similarity">
    <text evidence="2 8">Belongs to the UPF0283 family.</text>
</comment>
<sequence>MSESYKNKILFDEPDQASVASKFTQPDNERNKPESELTSQMQFAEENGFLPDVKVDHDVEEQLSQTLASKPKRGTGWLKGLLIAGAAMTGWQTVDYVVSAYQGSDWLALGWSGIVAAVAATGMIALGRELLKLRRLKQRQTERDQAQALLEADGIGQGKAFCMKLAKQSDIRDEHVGYDRWVQALAATHNDREVLELYDQLVLCHQDKLARRLVAKYSSEASVMVALSPLAIADMLLVAWRNFKLIEQISAVYGVELGYWSRIKLVKLVLANMAFAGATEVIADTGMDMLSMDLAGRMSTRVAQGVGVGLLTGRLGLKAMGLMRPLPWQPEQQPRLGEIRRDLLAQLTRKPSGGSE</sequence>
<dbReference type="Pfam" id="PF05128">
    <property type="entry name" value="DUF697"/>
    <property type="match status" value="1"/>
</dbReference>
<dbReference type="OrthoDB" id="958025at2"/>
<dbReference type="InterPro" id="IPR021147">
    <property type="entry name" value="DUF697"/>
</dbReference>
<proteinExistence type="inferred from homology"/>
<evidence type="ECO:0000256" key="9">
    <source>
        <dbReference type="SAM" id="MobiDB-lite"/>
    </source>
</evidence>
<dbReference type="NCBIfam" id="TIGR01620">
    <property type="entry name" value="hyp_HI0043"/>
    <property type="match status" value="1"/>
</dbReference>
<dbReference type="Proteomes" id="UP000240904">
    <property type="component" value="Unassembled WGS sequence"/>
</dbReference>
<keyword evidence="7 8" id="KW-0472">Membrane</keyword>
<keyword evidence="3 8" id="KW-1003">Cell membrane</keyword>
<evidence type="ECO:0000313" key="11">
    <source>
        <dbReference type="Proteomes" id="UP000240904"/>
    </source>
</evidence>
<dbReference type="InterPro" id="IPR006507">
    <property type="entry name" value="UPF0283"/>
</dbReference>
<keyword evidence="5 8" id="KW-0812">Transmembrane</keyword>
<organism evidence="10 11">
    <name type="scientific">Photobacterium lipolyticum</name>
    <dbReference type="NCBI Taxonomy" id="266810"/>
    <lineage>
        <taxon>Bacteria</taxon>
        <taxon>Pseudomonadati</taxon>
        <taxon>Pseudomonadota</taxon>
        <taxon>Gammaproteobacteria</taxon>
        <taxon>Vibrionales</taxon>
        <taxon>Vibrionaceae</taxon>
        <taxon>Photobacterium</taxon>
    </lineage>
</organism>
<dbReference type="AlphaFoldDB" id="A0A2T3N4H9"/>
<dbReference type="PANTHER" id="PTHR39342:SF1">
    <property type="entry name" value="UPF0283 MEMBRANE PROTEIN YCJF"/>
    <property type="match status" value="1"/>
</dbReference>
<keyword evidence="6 8" id="KW-1133">Transmembrane helix</keyword>
<evidence type="ECO:0000256" key="8">
    <source>
        <dbReference type="HAMAP-Rule" id="MF_01085"/>
    </source>
</evidence>
<feature type="transmembrane region" description="Helical" evidence="8">
    <location>
        <begin position="106"/>
        <end position="127"/>
    </location>
</feature>
<evidence type="ECO:0000256" key="7">
    <source>
        <dbReference type="ARBA" id="ARBA00023136"/>
    </source>
</evidence>
<evidence type="ECO:0000256" key="1">
    <source>
        <dbReference type="ARBA" id="ARBA00004429"/>
    </source>
</evidence>
<evidence type="ECO:0000256" key="3">
    <source>
        <dbReference type="ARBA" id="ARBA00022475"/>
    </source>
</evidence>
<gene>
    <name evidence="10" type="ORF">C9I89_00985</name>
</gene>
<dbReference type="RefSeq" id="WP_107281476.1">
    <property type="nucleotide sequence ID" value="NZ_PYMC01000001.1"/>
</dbReference>